<accession>A0ABT3SZ46</accession>
<protein>
    <submittedName>
        <fullName evidence="2">Phosphoglycerate mutase</fullName>
    </submittedName>
</protein>
<evidence type="ECO:0000313" key="2">
    <source>
        <dbReference type="EMBL" id="MCX2975281.1"/>
    </source>
</evidence>
<reference evidence="2" key="1">
    <citation type="submission" date="2019-02" db="EMBL/GenBank/DDBJ databases">
        <authorList>
            <person name="Li S.-H."/>
        </authorList>
    </citation>
    <scope>NUCLEOTIDE SEQUENCE</scope>
    <source>
        <strain evidence="2">IMCC8485</strain>
    </source>
</reference>
<keyword evidence="3" id="KW-1185">Reference proteome</keyword>
<proteinExistence type="predicted"/>
<feature type="region of interest" description="Disordered" evidence="1">
    <location>
        <begin position="15"/>
        <end position="36"/>
    </location>
</feature>
<evidence type="ECO:0000256" key="1">
    <source>
        <dbReference type="SAM" id="MobiDB-lite"/>
    </source>
</evidence>
<dbReference type="PANTHER" id="PTHR47623:SF1">
    <property type="entry name" value="OS09G0287300 PROTEIN"/>
    <property type="match status" value="1"/>
</dbReference>
<feature type="compositionally biased region" description="Basic and acidic residues" evidence="1">
    <location>
        <begin position="19"/>
        <end position="35"/>
    </location>
</feature>
<dbReference type="Pfam" id="PF00300">
    <property type="entry name" value="His_Phos_1"/>
    <property type="match status" value="1"/>
</dbReference>
<dbReference type="InterPro" id="IPR029033">
    <property type="entry name" value="His_PPase_superfam"/>
</dbReference>
<evidence type="ECO:0000313" key="3">
    <source>
        <dbReference type="Proteomes" id="UP001143307"/>
    </source>
</evidence>
<gene>
    <name evidence="2" type="ORF">EYC87_17000</name>
</gene>
<dbReference type="SUPFAM" id="SSF53254">
    <property type="entry name" value="Phosphoglycerate mutase-like"/>
    <property type="match status" value="1"/>
</dbReference>
<dbReference type="EMBL" id="SHNP01000007">
    <property type="protein sequence ID" value="MCX2975281.1"/>
    <property type="molecule type" value="Genomic_DNA"/>
</dbReference>
<dbReference type="PANTHER" id="PTHR47623">
    <property type="entry name" value="OS09G0287300 PROTEIN"/>
    <property type="match status" value="1"/>
</dbReference>
<dbReference type="RefSeq" id="WP_279253929.1">
    <property type="nucleotide sequence ID" value="NZ_SHNP01000007.1"/>
</dbReference>
<name>A0ABT3SZ46_9GAMM</name>
<dbReference type="CDD" id="cd07067">
    <property type="entry name" value="HP_PGM_like"/>
    <property type="match status" value="1"/>
</dbReference>
<sequence length="167" mass="18920">MKTLHLMRHAKSAWNQPELSDRERELNKRGRRDAPRMGAALAHQLAPQSIVASPARRAQLTLFGLCAGWSALTDFDHRTDERLYTFDVQDLLEWISMQPDEQSSVFLIGHNPALTELLNELVGHWQLDNLPTAGYARMTLDLETWSQTSAGCATLVQTLFPKQLPKE</sequence>
<dbReference type="InterPro" id="IPR013078">
    <property type="entry name" value="His_Pase_superF_clade-1"/>
</dbReference>
<dbReference type="Gene3D" id="3.40.50.1240">
    <property type="entry name" value="Phosphoglycerate mutase-like"/>
    <property type="match status" value="1"/>
</dbReference>
<organism evidence="2 3">
    <name type="scientific">Candidatus Seongchinamella marina</name>
    <dbReference type="NCBI Taxonomy" id="2518990"/>
    <lineage>
        <taxon>Bacteria</taxon>
        <taxon>Pseudomonadati</taxon>
        <taxon>Pseudomonadota</taxon>
        <taxon>Gammaproteobacteria</taxon>
        <taxon>Cellvibrionales</taxon>
        <taxon>Halieaceae</taxon>
        <taxon>Seongchinamella</taxon>
    </lineage>
</organism>
<dbReference type="Proteomes" id="UP001143307">
    <property type="component" value="Unassembled WGS sequence"/>
</dbReference>
<dbReference type="SMART" id="SM00855">
    <property type="entry name" value="PGAM"/>
    <property type="match status" value="1"/>
</dbReference>
<comment type="caution">
    <text evidence="2">The sequence shown here is derived from an EMBL/GenBank/DDBJ whole genome shotgun (WGS) entry which is preliminary data.</text>
</comment>